<feature type="non-terminal residue" evidence="1">
    <location>
        <position position="78"/>
    </location>
</feature>
<evidence type="ECO:0000313" key="2">
    <source>
        <dbReference type="Proteomes" id="UP000076858"/>
    </source>
</evidence>
<organism evidence="1 2">
    <name type="scientific">Daphnia magna</name>
    <dbReference type="NCBI Taxonomy" id="35525"/>
    <lineage>
        <taxon>Eukaryota</taxon>
        <taxon>Metazoa</taxon>
        <taxon>Ecdysozoa</taxon>
        <taxon>Arthropoda</taxon>
        <taxon>Crustacea</taxon>
        <taxon>Branchiopoda</taxon>
        <taxon>Diplostraca</taxon>
        <taxon>Cladocera</taxon>
        <taxon>Anomopoda</taxon>
        <taxon>Daphniidae</taxon>
        <taxon>Daphnia</taxon>
    </lineage>
</organism>
<dbReference type="EMBL" id="LRGB01023537">
    <property type="protein sequence ID" value="KZR96837.1"/>
    <property type="molecule type" value="Genomic_DNA"/>
</dbReference>
<name>A0A164EJ65_9CRUS</name>
<keyword evidence="2" id="KW-1185">Reference proteome</keyword>
<protein>
    <submittedName>
        <fullName evidence="1">Uncharacterized protein</fullName>
    </submittedName>
</protein>
<dbReference type="OrthoDB" id="10057873at2759"/>
<sequence>MAFLDGRTTGAVQIFDDDFPEIEARPVHSTHHESTGEIEMVEVELDLEDPYGVLLGVDVPFSDEDILEVVRDVEDASK</sequence>
<comment type="caution">
    <text evidence="1">The sequence shown here is derived from an EMBL/GenBank/DDBJ whole genome shotgun (WGS) entry which is preliminary data.</text>
</comment>
<gene>
    <name evidence="1" type="ORF">APZ42_008609</name>
</gene>
<evidence type="ECO:0000313" key="1">
    <source>
        <dbReference type="EMBL" id="KZR96837.1"/>
    </source>
</evidence>
<reference evidence="1 2" key="1">
    <citation type="submission" date="2016-03" db="EMBL/GenBank/DDBJ databases">
        <title>EvidentialGene: Evidence-directed Construction of Genes on Genomes.</title>
        <authorList>
            <person name="Gilbert D.G."/>
            <person name="Choi J.-H."/>
            <person name="Mockaitis K."/>
            <person name="Colbourne J."/>
            <person name="Pfrender M."/>
        </authorList>
    </citation>
    <scope>NUCLEOTIDE SEQUENCE [LARGE SCALE GENOMIC DNA]</scope>
    <source>
        <strain evidence="1 2">Xinb3</strain>
        <tissue evidence="1">Complete organism</tissue>
    </source>
</reference>
<dbReference type="Proteomes" id="UP000076858">
    <property type="component" value="Unassembled WGS sequence"/>
</dbReference>
<accession>A0A164EJ65</accession>
<dbReference type="AlphaFoldDB" id="A0A164EJ65"/>
<proteinExistence type="predicted"/>